<name>A0A803THN4_ANOCA</name>
<sequence length="67" mass="7361">MHLGLSILCKNSGFVSFHAGHCLWCYQCEDEPSNQNCLKMAKCAKADKFCVTTVIAAGRGRFVGYSL</sequence>
<reference evidence="5" key="3">
    <citation type="submission" date="2025-09" db="UniProtKB">
        <authorList>
            <consortium name="Ensembl"/>
        </authorList>
    </citation>
    <scope>IDENTIFICATION</scope>
</reference>
<dbReference type="Proteomes" id="UP000001646">
    <property type="component" value="Unplaced"/>
</dbReference>
<evidence type="ECO:0000313" key="6">
    <source>
        <dbReference type="Proteomes" id="UP000001646"/>
    </source>
</evidence>
<organism evidence="5 6">
    <name type="scientific">Anolis carolinensis</name>
    <name type="common">Green anole</name>
    <name type="synonym">American chameleon</name>
    <dbReference type="NCBI Taxonomy" id="28377"/>
    <lineage>
        <taxon>Eukaryota</taxon>
        <taxon>Metazoa</taxon>
        <taxon>Chordata</taxon>
        <taxon>Craniata</taxon>
        <taxon>Vertebrata</taxon>
        <taxon>Euteleostomi</taxon>
        <taxon>Lepidosauria</taxon>
        <taxon>Squamata</taxon>
        <taxon>Bifurcata</taxon>
        <taxon>Unidentata</taxon>
        <taxon>Episquamata</taxon>
        <taxon>Toxicofera</taxon>
        <taxon>Iguania</taxon>
        <taxon>Dactyloidae</taxon>
        <taxon>Anolis</taxon>
    </lineage>
</organism>
<dbReference type="Pfam" id="PF00087">
    <property type="entry name" value="Toxin_TOLIP"/>
    <property type="match status" value="1"/>
</dbReference>
<dbReference type="Ensembl" id="ENSACAT00000047858.1">
    <property type="protein sequence ID" value="ENSACAP00000034724.1"/>
    <property type="gene ID" value="ENSACAG00000043657.1"/>
</dbReference>
<dbReference type="InterPro" id="IPR045860">
    <property type="entry name" value="Snake_toxin-like_sf"/>
</dbReference>
<comment type="subcellular location">
    <subcellularLocation>
        <location evidence="1">Secreted</location>
    </subcellularLocation>
</comment>
<dbReference type="InParanoid" id="A0A803THN4"/>
<evidence type="ECO:0000256" key="3">
    <source>
        <dbReference type="ARBA" id="ARBA00023157"/>
    </source>
</evidence>
<dbReference type="AlphaFoldDB" id="A0A803THN4"/>
<dbReference type="Gene3D" id="2.10.60.10">
    <property type="entry name" value="CD59"/>
    <property type="match status" value="1"/>
</dbReference>
<reference evidence="5" key="1">
    <citation type="submission" date="2009-12" db="EMBL/GenBank/DDBJ databases">
        <title>The Genome Sequence of Anolis carolinensis (Green Anole Lizard).</title>
        <authorList>
            <consortium name="The Genome Sequencing Platform"/>
            <person name="Di Palma F."/>
            <person name="Alfoldi J."/>
            <person name="Heiman D."/>
            <person name="Young S."/>
            <person name="Grabherr M."/>
            <person name="Johnson J."/>
            <person name="Lander E.S."/>
            <person name="Lindblad-Toh K."/>
        </authorList>
    </citation>
    <scope>NUCLEOTIDE SEQUENCE [LARGE SCALE GENOMIC DNA]</scope>
    <source>
        <strain evidence="5">JBL SC #1</strain>
    </source>
</reference>
<protein>
    <recommendedName>
        <fullName evidence="4">Snake toxin/toxin-like domain-containing protein</fullName>
    </recommendedName>
</protein>
<evidence type="ECO:0000256" key="1">
    <source>
        <dbReference type="ARBA" id="ARBA00004613"/>
    </source>
</evidence>
<keyword evidence="2" id="KW-0964">Secreted</keyword>
<keyword evidence="6" id="KW-1185">Reference proteome</keyword>
<accession>A0A803THN4</accession>
<reference evidence="5" key="2">
    <citation type="submission" date="2025-08" db="UniProtKB">
        <authorList>
            <consortium name="Ensembl"/>
        </authorList>
    </citation>
    <scope>IDENTIFICATION</scope>
</reference>
<evidence type="ECO:0000313" key="5">
    <source>
        <dbReference type="Ensembl" id="ENSACAP00000034724.1"/>
    </source>
</evidence>
<dbReference type="SUPFAM" id="SSF57302">
    <property type="entry name" value="Snake toxin-like"/>
    <property type="match status" value="1"/>
</dbReference>
<evidence type="ECO:0000256" key="2">
    <source>
        <dbReference type="ARBA" id="ARBA00022525"/>
    </source>
</evidence>
<dbReference type="GO" id="GO:0005576">
    <property type="term" value="C:extracellular region"/>
    <property type="evidence" value="ECO:0007669"/>
    <property type="project" value="UniProtKB-SubCell"/>
</dbReference>
<feature type="domain" description="Snake toxin/toxin-like" evidence="4">
    <location>
        <begin position="23"/>
        <end position="57"/>
    </location>
</feature>
<evidence type="ECO:0000259" key="4">
    <source>
        <dbReference type="Pfam" id="PF00087"/>
    </source>
</evidence>
<dbReference type="InterPro" id="IPR035076">
    <property type="entry name" value="Toxin/TOLIP"/>
</dbReference>
<keyword evidence="3" id="KW-1015">Disulfide bond</keyword>
<proteinExistence type="predicted"/>